<dbReference type="PANTHER" id="PTHR43519">
    <property type="entry name" value="ATP-DEPENDENT RNA HELICASE HRPB"/>
    <property type="match status" value="1"/>
</dbReference>
<gene>
    <name evidence="4" type="primary">hrpB_2</name>
    <name evidence="4" type="ORF">Maes01_00239</name>
</gene>
<feature type="domain" description="ATP-dependent RNA helicase HrpB C-terminal" evidence="3">
    <location>
        <begin position="2"/>
        <end position="87"/>
    </location>
</feature>
<comment type="caution">
    <text evidence="4">The sequence shown here is derived from an EMBL/GenBank/DDBJ whole genome shotgun (WGS) entry which is preliminary data.</text>
</comment>
<dbReference type="InterPro" id="IPR013689">
    <property type="entry name" value="RNA_helicase_ATP-dep_HrpB_C"/>
</dbReference>
<evidence type="ECO:0000313" key="4">
    <source>
        <dbReference type="EMBL" id="GAA5523690.1"/>
    </source>
</evidence>
<protein>
    <submittedName>
        <fullName evidence="4">ATP-dependent RNA helicase HrpB</fullName>
    </submittedName>
</protein>
<sequence>MNSGSRTGIDYAADIPALPLHRQEMLWEARTPTILNREFPLMIHRLSPARGAVQVIRNQERCWANSYQQACKELRIKYQKHYWRDDPASA</sequence>
<dbReference type="Pfam" id="PF08482">
    <property type="entry name" value="HrpB_C"/>
    <property type="match status" value="1"/>
</dbReference>
<dbReference type="PANTHER" id="PTHR43519:SF1">
    <property type="entry name" value="ATP-DEPENDENT RNA HELICASE HRPB"/>
    <property type="match status" value="1"/>
</dbReference>
<reference evidence="4 5" key="1">
    <citation type="submission" date="2024-02" db="EMBL/GenBank/DDBJ databases">
        <title>Microbulbifer aestuariivivens NBRC 112533.</title>
        <authorList>
            <person name="Ichikawa N."/>
            <person name="Katano-Makiyama Y."/>
            <person name="Hidaka K."/>
        </authorList>
    </citation>
    <scope>NUCLEOTIDE SEQUENCE [LARGE SCALE GENOMIC DNA]</scope>
    <source>
        <strain evidence="4 5">NBRC 112533</strain>
    </source>
</reference>
<dbReference type="GO" id="GO:0004386">
    <property type="term" value="F:helicase activity"/>
    <property type="evidence" value="ECO:0007669"/>
    <property type="project" value="UniProtKB-KW"/>
</dbReference>
<dbReference type="Proteomes" id="UP001408594">
    <property type="component" value="Unassembled WGS sequence"/>
</dbReference>
<evidence type="ECO:0000256" key="1">
    <source>
        <dbReference type="ARBA" id="ARBA00022801"/>
    </source>
</evidence>
<keyword evidence="1" id="KW-0378">Hydrolase</keyword>
<keyword evidence="2 4" id="KW-0347">Helicase</keyword>
<keyword evidence="5" id="KW-1185">Reference proteome</keyword>
<dbReference type="EMBL" id="BAABRT010000001">
    <property type="protein sequence ID" value="GAA5523690.1"/>
    <property type="molecule type" value="Genomic_DNA"/>
</dbReference>
<organism evidence="4 5">
    <name type="scientific">Microbulbifer aestuariivivens</name>
    <dbReference type="NCBI Taxonomy" id="1908308"/>
    <lineage>
        <taxon>Bacteria</taxon>
        <taxon>Pseudomonadati</taxon>
        <taxon>Pseudomonadota</taxon>
        <taxon>Gammaproteobacteria</taxon>
        <taxon>Cellvibrionales</taxon>
        <taxon>Microbulbiferaceae</taxon>
        <taxon>Microbulbifer</taxon>
    </lineage>
</organism>
<keyword evidence="2 4" id="KW-0547">Nucleotide-binding</keyword>
<keyword evidence="2 4" id="KW-0067">ATP-binding</keyword>
<evidence type="ECO:0000313" key="5">
    <source>
        <dbReference type="Proteomes" id="UP001408594"/>
    </source>
</evidence>
<proteinExistence type="predicted"/>
<accession>A0ABP9WNA6</accession>
<name>A0ABP9WNA6_9GAMM</name>
<evidence type="ECO:0000256" key="2">
    <source>
        <dbReference type="ARBA" id="ARBA00022806"/>
    </source>
</evidence>
<evidence type="ECO:0000259" key="3">
    <source>
        <dbReference type="Pfam" id="PF08482"/>
    </source>
</evidence>